<comment type="caution">
    <text evidence="1">The sequence shown here is derived from an EMBL/GenBank/DDBJ whole genome shotgun (WGS) entry which is preliminary data.</text>
</comment>
<accession>A0AAP0ENN3</accession>
<name>A0AAP0ENN3_9MAGN</name>
<evidence type="ECO:0000313" key="2">
    <source>
        <dbReference type="Proteomes" id="UP001419268"/>
    </source>
</evidence>
<keyword evidence="2" id="KW-1185">Reference proteome</keyword>
<protein>
    <submittedName>
        <fullName evidence="1">Uncharacterized protein</fullName>
    </submittedName>
</protein>
<proteinExistence type="predicted"/>
<gene>
    <name evidence="1" type="ORF">Scep_026621</name>
</gene>
<reference evidence="1 2" key="1">
    <citation type="submission" date="2024-01" db="EMBL/GenBank/DDBJ databases">
        <title>Genome assemblies of Stephania.</title>
        <authorList>
            <person name="Yang L."/>
        </authorList>
    </citation>
    <scope>NUCLEOTIDE SEQUENCE [LARGE SCALE GENOMIC DNA]</scope>
    <source>
        <strain evidence="1">JXDWG</strain>
        <tissue evidence="1">Leaf</tissue>
    </source>
</reference>
<dbReference type="AlphaFoldDB" id="A0AAP0ENN3"/>
<organism evidence="1 2">
    <name type="scientific">Stephania cephalantha</name>
    <dbReference type="NCBI Taxonomy" id="152367"/>
    <lineage>
        <taxon>Eukaryota</taxon>
        <taxon>Viridiplantae</taxon>
        <taxon>Streptophyta</taxon>
        <taxon>Embryophyta</taxon>
        <taxon>Tracheophyta</taxon>
        <taxon>Spermatophyta</taxon>
        <taxon>Magnoliopsida</taxon>
        <taxon>Ranunculales</taxon>
        <taxon>Menispermaceae</taxon>
        <taxon>Menispermoideae</taxon>
        <taxon>Cissampelideae</taxon>
        <taxon>Stephania</taxon>
    </lineage>
</organism>
<evidence type="ECO:0000313" key="1">
    <source>
        <dbReference type="EMBL" id="KAK9095152.1"/>
    </source>
</evidence>
<dbReference type="Proteomes" id="UP001419268">
    <property type="component" value="Unassembled WGS sequence"/>
</dbReference>
<sequence length="79" mass="8567">MNVLRFLNEYVTVSGLQDCSFGLWGGVGLLPRELPPYLCFAADESSLDSLLLSHQNGPPAFPRFGPPTCSFLSCGLQAF</sequence>
<dbReference type="EMBL" id="JBBNAG010000011">
    <property type="protein sequence ID" value="KAK9095152.1"/>
    <property type="molecule type" value="Genomic_DNA"/>
</dbReference>